<reference evidence="1" key="1">
    <citation type="submission" date="2023-09" db="EMBL/GenBank/DDBJ databases">
        <title>Vallitalea sediminicola and Vallitalea maricola sp. nov., anaerobic bacteria isolated from marine sediment.</title>
        <authorList>
            <person name="Hirano S."/>
            <person name="Maeda A."/>
            <person name="Terahara T."/>
            <person name="Mori K."/>
            <person name="Hamada M."/>
            <person name="Matsumoto R."/>
            <person name="Kobayashi T."/>
        </authorList>
    </citation>
    <scope>NUCLEOTIDE SEQUENCE</scope>
    <source>
        <strain evidence="1">AN17-2</strain>
    </source>
</reference>
<proteinExistence type="predicted"/>
<dbReference type="EMBL" id="BTPU01000018">
    <property type="protein sequence ID" value="GMQ61951.1"/>
    <property type="molecule type" value="Genomic_DNA"/>
</dbReference>
<gene>
    <name evidence="1" type="ORF">AN2V17_11810</name>
</gene>
<organism evidence="1 2">
    <name type="scientific">Vallitalea maricola</name>
    <dbReference type="NCBI Taxonomy" id="3074433"/>
    <lineage>
        <taxon>Bacteria</taxon>
        <taxon>Bacillati</taxon>
        <taxon>Bacillota</taxon>
        <taxon>Clostridia</taxon>
        <taxon>Lachnospirales</taxon>
        <taxon>Vallitaleaceae</taxon>
        <taxon>Vallitalea</taxon>
    </lineage>
</organism>
<dbReference type="Proteomes" id="UP001374599">
    <property type="component" value="Unassembled WGS sequence"/>
</dbReference>
<accession>A0ACB5UGS2</accession>
<evidence type="ECO:0000313" key="2">
    <source>
        <dbReference type="Proteomes" id="UP001374599"/>
    </source>
</evidence>
<sequence>MSKKILSIIVLLTLVVSLLVGCKSETKTKNVSSNDDEKTTESNSNKEKKPVTIKVATWTDTVNAFTEIIKEFEKENPLIKVDLIEFPSQEHQDKLVVQLAGGADIDVMAMKNTADYSDIAVKNQLLQLDDLVKKYGLEVASFGPLYNGLKIDNKLYSLPFTKSSWVLYYNKDLFDKAGVDYPSDDMTWAEFRELAKKMTRGEGNEKIWGAYLHTWPQSWYGPGLQTGATIVDEDLTPFKDALQLRMDLEKDGSIMSYIEQKATNAHYKTEFAKGTLAMNIIGEWHIDQLRTLEKEGTVTFDWDIAPMPHPEGVSPNTTWGMASPIGINAKSKKVDASWEFIKFATGLEGAKIFAEYGRLPAYNSDEIKKIYVGDGNSKPNNIGILVEQKVYFENPTVPGAKIVKDEIFGKEAELTFAGERSVEDTMKVILERTKSELNK</sequence>
<keyword evidence="2" id="KW-1185">Reference proteome</keyword>
<comment type="caution">
    <text evidence="1">The sequence shown here is derived from an EMBL/GenBank/DDBJ whole genome shotgun (WGS) entry which is preliminary data.</text>
</comment>
<protein>
    <submittedName>
        <fullName evidence="1">Sugar ABC transporter substrate-binding protein</fullName>
    </submittedName>
</protein>
<name>A0ACB5UGS2_9FIRM</name>
<evidence type="ECO:0000313" key="1">
    <source>
        <dbReference type="EMBL" id="GMQ61951.1"/>
    </source>
</evidence>